<dbReference type="Gene3D" id="3.40.1210.10">
    <property type="entry name" value="Survival protein SurE-like phosphatase/nucleotidase"/>
    <property type="match status" value="1"/>
</dbReference>
<dbReference type="AlphaFoldDB" id="A0A917ZL64"/>
<evidence type="ECO:0000313" key="8">
    <source>
        <dbReference type="EMBL" id="GGO85562.1"/>
    </source>
</evidence>
<keyword evidence="4" id="KW-0479">Metal-binding</keyword>
<proteinExistence type="inferred from homology"/>
<dbReference type="InterPro" id="IPR030048">
    <property type="entry name" value="SurE"/>
</dbReference>
<dbReference type="InterPro" id="IPR002828">
    <property type="entry name" value="SurE-like_Pase/nucleotidase"/>
</dbReference>
<comment type="caution">
    <text evidence="8">The sequence shown here is derived from an EMBL/GenBank/DDBJ whole genome shotgun (WGS) entry which is preliminary data.</text>
</comment>
<evidence type="ECO:0000256" key="1">
    <source>
        <dbReference type="ARBA" id="ARBA00000815"/>
    </source>
</evidence>
<accession>A0A917ZL64</accession>
<dbReference type="SUPFAM" id="SSF64167">
    <property type="entry name" value="SurE-like"/>
    <property type="match status" value="1"/>
</dbReference>
<feature type="domain" description="Survival protein SurE-like phosphatase/nucleotidase" evidence="7">
    <location>
        <begin position="26"/>
        <end position="229"/>
    </location>
</feature>
<keyword evidence="9" id="KW-1185">Reference proteome</keyword>
<evidence type="ECO:0000256" key="3">
    <source>
        <dbReference type="ARBA" id="ARBA00012643"/>
    </source>
</evidence>
<keyword evidence="6" id="KW-0732">Signal</keyword>
<gene>
    <name evidence="8" type="primary">pho2</name>
    <name evidence="8" type="ORF">GCM10011348_34390</name>
</gene>
<dbReference type="EC" id="3.1.3.5" evidence="3"/>
<comment type="similarity">
    <text evidence="2">Belongs to the SurE nucleotidase family.</text>
</comment>
<evidence type="ECO:0000256" key="6">
    <source>
        <dbReference type="SAM" id="SignalP"/>
    </source>
</evidence>
<evidence type="ECO:0000313" key="9">
    <source>
        <dbReference type="Proteomes" id="UP000599578"/>
    </source>
</evidence>
<dbReference type="Proteomes" id="UP000599578">
    <property type="component" value="Unassembled WGS sequence"/>
</dbReference>
<dbReference type="GO" id="GO:0008253">
    <property type="term" value="F:5'-nucleotidase activity"/>
    <property type="evidence" value="ECO:0007669"/>
    <property type="project" value="UniProtKB-EC"/>
</dbReference>
<name>A0A917ZL64_9GAMM</name>
<sequence length="321" mass="33130">MTPSRLSSLLIAGAALFPLQSHALNIVLSNDDGFTVNVQAMQTALEAAGHDVILSVPCYNQSGKGASINFLQPIGPLEGDCIGNAAPAGAPGVGEIAGLNNAFYVAGTPVMALLYGIDVQAQAQWGQAPDLVISGPNEGQNLGSITISSGTVSNAQYALSRGIPAIAVSADGNTTDDEILAAEAADLTLKLLDTLEQQSRDGELLPEGLALNVNFPAFEAGESTALPWTLTRFGNFDSYKVYFAENLGDDPVASAYGISSDLPGISIAPNSIDAAEPGTDTSSEAYKVAEGHVTITPMEFGYETATGNAAPTRRLLKSLLD</sequence>
<comment type="catalytic activity">
    <reaction evidence="1">
        <text>a ribonucleoside 5'-phosphate + H2O = a ribonucleoside + phosphate</text>
        <dbReference type="Rhea" id="RHEA:12484"/>
        <dbReference type="ChEBI" id="CHEBI:15377"/>
        <dbReference type="ChEBI" id="CHEBI:18254"/>
        <dbReference type="ChEBI" id="CHEBI:43474"/>
        <dbReference type="ChEBI" id="CHEBI:58043"/>
        <dbReference type="EC" id="3.1.3.5"/>
    </reaction>
</comment>
<evidence type="ECO:0000256" key="5">
    <source>
        <dbReference type="ARBA" id="ARBA00022801"/>
    </source>
</evidence>
<dbReference type="PANTHER" id="PTHR30457">
    <property type="entry name" value="5'-NUCLEOTIDASE SURE"/>
    <property type="match status" value="1"/>
</dbReference>
<evidence type="ECO:0000256" key="2">
    <source>
        <dbReference type="ARBA" id="ARBA00011062"/>
    </source>
</evidence>
<organism evidence="8 9">
    <name type="scientific">Marinobacterium nitratireducens</name>
    <dbReference type="NCBI Taxonomy" id="518897"/>
    <lineage>
        <taxon>Bacteria</taxon>
        <taxon>Pseudomonadati</taxon>
        <taxon>Pseudomonadota</taxon>
        <taxon>Gammaproteobacteria</taxon>
        <taxon>Oceanospirillales</taxon>
        <taxon>Oceanospirillaceae</taxon>
        <taxon>Marinobacterium</taxon>
    </lineage>
</organism>
<dbReference type="PANTHER" id="PTHR30457:SF0">
    <property type="entry name" value="PHOSPHATASE, PUTATIVE (AFU_ORTHOLOGUE AFUA_4G01070)-RELATED"/>
    <property type="match status" value="1"/>
</dbReference>
<dbReference type="Pfam" id="PF01975">
    <property type="entry name" value="SurE"/>
    <property type="match status" value="1"/>
</dbReference>
<dbReference type="GO" id="GO:0046872">
    <property type="term" value="F:metal ion binding"/>
    <property type="evidence" value="ECO:0007669"/>
    <property type="project" value="UniProtKB-KW"/>
</dbReference>
<dbReference type="RefSeq" id="WP_188861843.1">
    <property type="nucleotide sequence ID" value="NZ_BMLT01000009.1"/>
</dbReference>
<feature type="signal peptide" evidence="6">
    <location>
        <begin position="1"/>
        <end position="23"/>
    </location>
</feature>
<evidence type="ECO:0000256" key="4">
    <source>
        <dbReference type="ARBA" id="ARBA00022723"/>
    </source>
</evidence>
<dbReference type="EMBL" id="BMLT01000009">
    <property type="protein sequence ID" value="GGO85562.1"/>
    <property type="molecule type" value="Genomic_DNA"/>
</dbReference>
<dbReference type="InterPro" id="IPR036523">
    <property type="entry name" value="SurE-like_sf"/>
</dbReference>
<evidence type="ECO:0000259" key="7">
    <source>
        <dbReference type="Pfam" id="PF01975"/>
    </source>
</evidence>
<protein>
    <recommendedName>
        <fullName evidence="3">5'-nucleotidase</fullName>
        <ecNumber evidence="3">3.1.3.5</ecNumber>
    </recommendedName>
</protein>
<reference evidence="8 9" key="1">
    <citation type="journal article" date="2014" name="Int. J. Syst. Evol. Microbiol.">
        <title>Complete genome sequence of Corynebacterium casei LMG S-19264T (=DSM 44701T), isolated from a smear-ripened cheese.</title>
        <authorList>
            <consortium name="US DOE Joint Genome Institute (JGI-PGF)"/>
            <person name="Walter F."/>
            <person name="Albersmeier A."/>
            <person name="Kalinowski J."/>
            <person name="Ruckert C."/>
        </authorList>
    </citation>
    <scope>NUCLEOTIDE SEQUENCE [LARGE SCALE GENOMIC DNA]</scope>
    <source>
        <strain evidence="8 9">CGMCC 1.7286</strain>
    </source>
</reference>
<feature type="chain" id="PRO_5037711206" description="5'-nucleotidase" evidence="6">
    <location>
        <begin position="24"/>
        <end position="321"/>
    </location>
</feature>
<keyword evidence="5" id="KW-0378">Hydrolase</keyword>